<dbReference type="InterPro" id="IPR023368">
    <property type="entry name" value="UPF0066_cons_site"/>
</dbReference>
<feature type="domain" description="TsaA-like" evidence="4">
    <location>
        <begin position="1"/>
        <end position="116"/>
    </location>
</feature>
<proteinExistence type="inferred from homology"/>
<sequence>MEIKPIGYVVEENVIEILPDYEEGLEGLEEGTHIWILYYLHKAKEALKAHPHGDKSVIRGVFSTRSPNRPNRIGMSSATIKKIDGRRIYLDYLDAFVGTPIIDIKPYAEIYDCIGSVLSGEQIRKRILYDKLIEDYIDLDVQIQPNGFDCTLRSVLRIKGTGKVGFREKEIPEVEEIPFEDDWLFLQKGFYKVILNERINMPNDLMALARPRSTLIRCGANILTAVWDAGYSGRSEVGLVVYNDGIWLKRNARIVQLVFIKLAERTKPYSGSYQFENV</sequence>
<dbReference type="PANTHER" id="PTHR12818">
    <property type="entry name" value="TRNA (ADENINE(37)-N6)-METHYLTRANSFERASE"/>
    <property type="match status" value="1"/>
</dbReference>
<dbReference type="PROSITE" id="PS51668">
    <property type="entry name" value="TSAA_2"/>
    <property type="match status" value="1"/>
</dbReference>
<dbReference type="OrthoDB" id="50042at2157"/>
<dbReference type="eggNOG" id="arCOG04048">
    <property type="taxonomic scope" value="Archaea"/>
</dbReference>
<dbReference type="KEGG" id="apo:Arcpr_1850"/>
<dbReference type="SUPFAM" id="SSF118196">
    <property type="entry name" value="YaeB-like"/>
    <property type="match status" value="1"/>
</dbReference>
<dbReference type="Pfam" id="PF22769">
    <property type="entry name" value="DCD"/>
    <property type="match status" value="1"/>
</dbReference>
<name>D2RFJ9_ARCPA</name>
<dbReference type="NCBIfam" id="TIGR00104">
    <property type="entry name" value="tRNA_TsaA"/>
    <property type="match status" value="1"/>
</dbReference>
<dbReference type="Proteomes" id="UP000001901">
    <property type="component" value="Chromosome"/>
</dbReference>
<dbReference type="Pfam" id="PF01980">
    <property type="entry name" value="TrmO_N"/>
    <property type="match status" value="1"/>
</dbReference>
<evidence type="ECO:0000313" key="5">
    <source>
        <dbReference type="EMBL" id="ADB58893.1"/>
    </source>
</evidence>
<dbReference type="HOGENOM" id="CLU_999651_0_0_2"/>
<dbReference type="InterPro" id="IPR036413">
    <property type="entry name" value="YaeB-like_sf"/>
</dbReference>
<reference evidence="5 6" key="1">
    <citation type="journal article" date="2010" name="Stand. Genomic Sci.">
        <title>Complete genome sequence of Archaeoglobus profundus type strain (AV18).</title>
        <authorList>
            <person name="von Jan M."/>
            <person name="Lapidus A."/>
            <person name="Del Rio T.G."/>
            <person name="Copeland A."/>
            <person name="Tice H."/>
            <person name="Cheng J.F."/>
            <person name="Lucas S."/>
            <person name="Chen F."/>
            <person name="Nolan M."/>
            <person name="Goodwin L."/>
            <person name="Han C."/>
            <person name="Pitluck S."/>
            <person name="Liolios K."/>
            <person name="Ivanova N."/>
            <person name="Mavromatis K."/>
            <person name="Ovchinnikova G."/>
            <person name="Chertkov O."/>
            <person name="Pati A."/>
            <person name="Chen A."/>
            <person name="Palaniappan K."/>
            <person name="Land M."/>
            <person name="Hauser L."/>
            <person name="Chang Y.J."/>
            <person name="Jeffries C.D."/>
            <person name="Saunders E."/>
            <person name="Brettin T."/>
            <person name="Detter J.C."/>
            <person name="Chain P."/>
            <person name="Eichinger K."/>
            <person name="Huber H."/>
            <person name="Spring S."/>
            <person name="Rohde M."/>
            <person name="Goker M."/>
            <person name="Wirth R."/>
            <person name="Woyke T."/>
            <person name="Bristow J."/>
            <person name="Eisen J.A."/>
            <person name="Markowitz V."/>
            <person name="Hugenholtz P."/>
            <person name="Kyrpides N.C."/>
            <person name="Klenk H.P."/>
        </authorList>
    </citation>
    <scope>NUCLEOTIDE SEQUENCE [LARGE SCALE GENOMIC DNA]</scope>
    <source>
        <strain evidence="6">DSM 5631 / JCM 9629 / NBRC 100127 / Av18</strain>
    </source>
</reference>
<organism evidence="5 6">
    <name type="scientific">Archaeoglobus profundus (strain DSM 5631 / JCM 9629 / NBRC 100127 / Av18)</name>
    <dbReference type="NCBI Taxonomy" id="572546"/>
    <lineage>
        <taxon>Archaea</taxon>
        <taxon>Methanobacteriati</taxon>
        <taxon>Methanobacteriota</taxon>
        <taxon>Archaeoglobi</taxon>
        <taxon>Archaeoglobales</taxon>
        <taxon>Archaeoglobaceae</taxon>
        <taxon>Archaeoglobus</taxon>
    </lineage>
</organism>
<dbReference type="InterPro" id="IPR033704">
    <property type="entry name" value="dUTPase_trimeric"/>
</dbReference>
<gene>
    <name evidence="5" type="ordered locus">Arcpr_1850</name>
</gene>
<dbReference type="InterPro" id="IPR036414">
    <property type="entry name" value="YaeB_N_sf"/>
</dbReference>
<dbReference type="AlphaFoldDB" id="D2RFJ9"/>
<dbReference type="NCBIfam" id="NF002598">
    <property type="entry name" value="PRK02253.1"/>
    <property type="match status" value="1"/>
</dbReference>
<dbReference type="InterPro" id="IPR040372">
    <property type="entry name" value="YaeB-like"/>
</dbReference>
<dbReference type="InterPro" id="IPR036157">
    <property type="entry name" value="dUTPase-like_sf"/>
</dbReference>
<dbReference type="PROSITE" id="PS01318">
    <property type="entry name" value="TSAA_1"/>
    <property type="match status" value="1"/>
</dbReference>
<dbReference type="Gene3D" id="2.70.40.10">
    <property type="match status" value="1"/>
</dbReference>
<evidence type="ECO:0000256" key="1">
    <source>
        <dbReference type="ARBA" id="ARBA00022691"/>
    </source>
</evidence>
<dbReference type="eggNOG" id="arCOG00761">
    <property type="taxonomic scope" value="Archaea"/>
</dbReference>
<dbReference type="Gene3D" id="2.40.30.70">
    <property type="entry name" value="YaeB-like"/>
    <property type="match status" value="1"/>
</dbReference>
<dbReference type="InterPro" id="IPR023370">
    <property type="entry name" value="TrmO-like_N"/>
</dbReference>
<dbReference type="STRING" id="572546.Arcpr_1850"/>
<comment type="similarity">
    <text evidence="3">Belongs to the tRNA methyltransferase O family.</text>
</comment>
<evidence type="ECO:0000313" key="6">
    <source>
        <dbReference type="Proteomes" id="UP000001901"/>
    </source>
</evidence>
<dbReference type="GO" id="GO:0008829">
    <property type="term" value="F:dCTP deaminase activity"/>
    <property type="evidence" value="ECO:0007669"/>
    <property type="project" value="InterPro"/>
</dbReference>
<dbReference type="EMBL" id="CP001857">
    <property type="protein sequence ID" value="ADB58893.1"/>
    <property type="molecule type" value="Genomic_DNA"/>
</dbReference>
<dbReference type="PANTHER" id="PTHR12818:SF0">
    <property type="entry name" value="TRNA (ADENINE(37)-N6)-METHYLTRANSFERASE"/>
    <property type="match status" value="1"/>
</dbReference>
<dbReference type="GO" id="GO:0006229">
    <property type="term" value="P:dUTP biosynthetic process"/>
    <property type="evidence" value="ECO:0007669"/>
    <property type="project" value="InterPro"/>
</dbReference>
<dbReference type="PaxDb" id="572546-Arcpr_1850"/>
<keyword evidence="2" id="KW-0378">Hydrolase</keyword>
<evidence type="ECO:0000256" key="3">
    <source>
        <dbReference type="ARBA" id="ARBA00033753"/>
    </source>
</evidence>
<keyword evidence="6" id="KW-1185">Reference proteome</keyword>
<dbReference type="CDD" id="cd07557">
    <property type="entry name" value="trimeric_dUTPase"/>
    <property type="match status" value="1"/>
</dbReference>
<accession>D2RFJ9</accession>
<keyword evidence="1" id="KW-0949">S-adenosyl-L-methionine</keyword>
<dbReference type="SUPFAM" id="SSF51283">
    <property type="entry name" value="dUTPase-like"/>
    <property type="match status" value="1"/>
</dbReference>
<evidence type="ECO:0000259" key="4">
    <source>
        <dbReference type="PROSITE" id="PS51668"/>
    </source>
</evidence>
<protein>
    <recommendedName>
        <fullName evidence="4">TsaA-like domain-containing protein</fullName>
    </recommendedName>
</protein>
<evidence type="ECO:0000256" key="2">
    <source>
        <dbReference type="ARBA" id="ARBA00022801"/>
    </source>
</evidence>
<dbReference type="InterPro" id="IPR011962">
    <property type="entry name" value="dCTP_deaminase"/>
</dbReference>